<feature type="region of interest" description="Disordered" evidence="1">
    <location>
        <begin position="69"/>
        <end position="102"/>
    </location>
</feature>
<dbReference type="AlphaFoldDB" id="A0A511KHH0"/>
<reference evidence="3 4" key="1">
    <citation type="submission" date="2019-07" db="EMBL/GenBank/DDBJ databases">
        <title>Rhodotorula toruloides NBRC10032 genome sequencing.</title>
        <authorList>
            <person name="Shida Y."/>
            <person name="Takaku H."/>
            <person name="Ogasawara W."/>
            <person name="Mori K."/>
        </authorList>
    </citation>
    <scope>NUCLEOTIDE SEQUENCE [LARGE SCALE GENOMIC DNA]</scope>
    <source>
        <strain evidence="3 4">NBRC10032</strain>
    </source>
</reference>
<evidence type="ECO:0000313" key="4">
    <source>
        <dbReference type="Proteomes" id="UP000321518"/>
    </source>
</evidence>
<feature type="transmembrane region" description="Helical" evidence="2">
    <location>
        <begin position="35"/>
        <end position="61"/>
    </location>
</feature>
<gene>
    <name evidence="3" type="ORF">Rt10032_c09g3834</name>
</gene>
<evidence type="ECO:0000256" key="1">
    <source>
        <dbReference type="SAM" id="MobiDB-lite"/>
    </source>
</evidence>
<sequence length="102" mass="11415">MSLALLPMWTGSLTINIAFLLGANAGKATSPTAFMAAAAFAALSQLCGLALAVLGIMYHIVELRDPHPKKHHFKERMRRARDKFRRHHKHRHRDKSDDDGSD</sequence>
<accession>A0A511KHH0</accession>
<comment type="caution">
    <text evidence="3">The sequence shown here is derived from an EMBL/GenBank/DDBJ whole genome shotgun (WGS) entry which is preliminary data.</text>
</comment>
<keyword evidence="2" id="KW-1133">Transmembrane helix</keyword>
<proteinExistence type="predicted"/>
<name>A0A511KHH0_RHOTO</name>
<keyword evidence="2" id="KW-0812">Transmembrane</keyword>
<dbReference type="OrthoDB" id="2528748at2759"/>
<feature type="compositionally biased region" description="Basic residues" evidence="1">
    <location>
        <begin position="69"/>
        <end position="93"/>
    </location>
</feature>
<evidence type="ECO:0000313" key="3">
    <source>
        <dbReference type="EMBL" id="GEM09817.1"/>
    </source>
</evidence>
<dbReference type="EMBL" id="BJWK01000009">
    <property type="protein sequence ID" value="GEM09817.1"/>
    <property type="molecule type" value="Genomic_DNA"/>
</dbReference>
<protein>
    <submittedName>
        <fullName evidence="3">Uncharacterized protein</fullName>
    </submittedName>
</protein>
<keyword evidence="2" id="KW-0472">Membrane</keyword>
<evidence type="ECO:0000256" key="2">
    <source>
        <dbReference type="SAM" id="Phobius"/>
    </source>
</evidence>
<dbReference type="Proteomes" id="UP000321518">
    <property type="component" value="Unassembled WGS sequence"/>
</dbReference>
<organism evidence="3 4">
    <name type="scientific">Rhodotorula toruloides</name>
    <name type="common">Yeast</name>
    <name type="synonym">Rhodosporidium toruloides</name>
    <dbReference type="NCBI Taxonomy" id="5286"/>
    <lineage>
        <taxon>Eukaryota</taxon>
        <taxon>Fungi</taxon>
        <taxon>Dikarya</taxon>
        <taxon>Basidiomycota</taxon>
        <taxon>Pucciniomycotina</taxon>
        <taxon>Microbotryomycetes</taxon>
        <taxon>Sporidiobolales</taxon>
        <taxon>Sporidiobolaceae</taxon>
        <taxon>Rhodotorula</taxon>
    </lineage>
</organism>